<dbReference type="PANTHER" id="PTHR11361">
    <property type="entry name" value="DNA MISMATCH REPAIR PROTEIN MUTS FAMILY MEMBER"/>
    <property type="match status" value="1"/>
</dbReference>
<dbReference type="GO" id="GO:0005524">
    <property type="term" value="F:ATP binding"/>
    <property type="evidence" value="ECO:0007669"/>
    <property type="project" value="InterPro"/>
</dbReference>
<feature type="non-terminal residue" evidence="4">
    <location>
        <position position="339"/>
    </location>
</feature>
<dbReference type="InterPro" id="IPR007860">
    <property type="entry name" value="DNA_mmatch_repair_MutS_con_dom"/>
</dbReference>
<dbReference type="InterPro" id="IPR036187">
    <property type="entry name" value="DNA_mismatch_repair_MutS_sf"/>
</dbReference>
<dbReference type="InterPro" id="IPR016151">
    <property type="entry name" value="DNA_mismatch_repair_MutS_N"/>
</dbReference>
<reference evidence="4" key="1">
    <citation type="submission" date="2018-05" db="EMBL/GenBank/DDBJ databases">
        <authorList>
            <person name="Lanie J.A."/>
            <person name="Ng W.-L."/>
            <person name="Kazmierczak K.M."/>
            <person name="Andrzejewski T.M."/>
            <person name="Davidsen T.M."/>
            <person name="Wayne K.J."/>
            <person name="Tettelin H."/>
            <person name="Glass J.I."/>
            <person name="Rusch D."/>
            <person name="Podicherti R."/>
            <person name="Tsui H.-C.T."/>
            <person name="Winkler M.E."/>
        </authorList>
    </citation>
    <scope>NUCLEOTIDE SEQUENCE</scope>
</reference>
<dbReference type="GO" id="GO:0140664">
    <property type="term" value="F:ATP-dependent DNA damage sensor activity"/>
    <property type="evidence" value="ECO:0007669"/>
    <property type="project" value="InterPro"/>
</dbReference>
<evidence type="ECO:0000259" key="1">
    <source>
        <dbReference type="Pfam" id="PF01624"/>
    </source>
</evidence>
<dbReference type="InterPro" id="IPR036678">
    <property type="entry name" value="MutS_con_dom_sf"/>
</dbReference>
<dbReference type="InterPro" id="IPR007695">
    <property type="entry name" value="DNA_mismatch_repair_MutS-lik_N"/>
</dbReference>
<proteinExistence type="predicted"/>
<feature type="domain" description="DNA mismatch repair protein MutS core" evidence="3">
    <location>
        <begin position="262"/>
        <end position="337"/>
    </location>
</feature>
<gene>
    <name evidence="4" type="ORF">METZ01_LOCUS209096</name>
</gene>
<dbReference type="SUPFAM" id="SSF48334">
    <property type="entry name" value="DNA repair protein MutS, domain III"/>
    <property type="match status" value="1"/>
</dbReference>
<dbReference type="Gene3D" id="1.10.1420.10">
    <property type="match status" value="1"/>
</dbReference>
<evidence type="ECO:0008006" key="5">
    <source>
        <dbReference type="Google" id="ProtNLM"/>
    </source>
</evidence>
<dbReference type="AlphaFoldDB" id="A0A382F0T0"/>
<dbReference type="Gene3D" id="3.30.420.110">
    <property type="entry name" value="MutS, connector domain"/>
    <property type="match status" value="1"/>
</dbReference>
<dbReference type="GO" id="GO:0005829">
    <property type="term" value="C:cytosol"/>
    <property type="evidence" value="ECO:0007669"/>
    <property type="project" value="TreeGrafter"/>
</dbReference>
<dbReference type="SUPFAM" id="SSF55271">
    <property type="entry name" value="DNA repair protein MutS, domain I"/>
    <property type="match status" value="1"/>
</dbReference>
<protein>
    <recommendedName>
        <fullName evidence="5">DNA mismatch repair protein MutS core domain-containing protein</fullName>
    </recommendedName>
</protein>
<name>A0A382F0T0_9ZZZZ</name>
<dbReference type="Pfam" id="PF05192">
    <property type="entry name" value="MutS_III"/>
    <property type="match status" value="1"/>
</dbReference>
<dbReference type="EMBL" id="UINC01047232">
    <property type="protein sequence ID" value="SVB56242.1"/>
    <property type="molecule type" value="Genomic_DNA"/>
</dbReference>
<evidence type="ECO:0000313" key="4">
    <source>
        <dbReference type="EMBL" id="SVB56242.1"/>
    </source>
</evidence>
<dbReference type="InterPro" id="IPR045076">
    <property type="entry name" value="MutS"/>
</dbReference>
<sequence>MKQFWEAKKAHPDSIMLFRMGDFYETFDEDAILTADILGIALTKRSNGAAATVPLAGFPYHALDQHLHKLLRSGHRVAICEQVEDPKIAKGIVKREVIEVLSPGAAITDKYLDQKENNYLCAVTLEQRKCGIAILDYSTGEFYTCSRGHEDLITLLKQFHVSEVIIPEDQDDDLHALIRGEDIFTTTIPDWCRSFDTAYDSITSFFNVSSLKGFGIDSDRLAVISAGCALYYVDHNFKGRTEHIQTLALIQKEGIMGLDAFTIRNLEIFQSLSTQGIHGTLVGTIDETITGSGSRLLKNWLRQPLTDPEKINARLDRISEFIDNPEMMEAIQSILKETS</sequence>
<dbReference type="InterPro" id="IPR007696">
    <property type="entry name" value="DNA_mismatch_repair_MutS_core"/>
</dbReference>
<feature type="domain" description="DNA mismatch repair protein MutS connector" evidence="2">
    <location>
        <begin position="118"/>
        <end position="245"/>
    </location>
</feature>
<dbReference type="Pfam" id="PF01624">
    <property type="entry name" value="MutS_I"/>
    <property type="match status" value="1"/>
</dbReference>
<dbReference type="GO" id="GO:0006298">
    <property type="term" value="P:mismatch repair"/>
    <property type="evidence" value="ECO:0007669"/>
    <property type="project" value="InterPro"/>
</dbReference>
<evidence type="ECO:0000259" key="3">
    <source>
        <dbReference type="Pfam" id="PF05192"/>
    </source>
</evidence>
<organism evidence="4">
    <name type="scientific">marine metagenome</name>
    <dbReference type="NCBI Taxonomy" id="408172"/>
    <lineage>
        <taxon>unclassified sequences</taxon>
        <taxon>metagenomes</taxon>
        <taxon>ecological metagenomes</taxon>
    </lineage>
</organism>
<accession>A0A382F0T0</accession>
<dbReference type="SUPFAM" id="SSF53150">
    <property type="entry name" value="DNA repair protein MutS, domain II"/>
    <property type="match status" value="1"/>
</dbReference>
<feature type="domain" description="DNA mismatch repair protein MutS-like N-terminal" evidence="1">
    <location>
        <begin position="1"/>
        <end position="109"/>
    </location>
</feature>
<dbReference type="PANTHER" id="PTHR11361:SF34">
    <property type="entry name" value="DNA MISMATCH REPAIR PROTEIN MSH1, MITOCHONDRIAL"/>
    <property type="match status" value="1"/>
</dbReference>
<dbReference type="Gene3D" id="3.40.1170.10">
    <property type="entry name" value="DNA repair protein MutS, domain I"/>
    <property type="match status" value="1"/>
</dbReference>
<dbReference type="GO" id="GO:0030983">
    <property type="term" value="F:mismatched DNA binding"/>
    <property type="evidence" value="ECO:0007669"/>
    <property type="project" value="InterPro"/>
</dbReference>
<evidence type="ECO:0000259" key="2">
    <source>
        <dbReference type="Pfam" id="PF05188"/>
    </source>
</evidence>
<dbReference type="Pfam" id="PF05188">
    <property type="entry name" value="MutS_II"/>
    <property type="match status" value="1"/>
</dbReference>